<dbReference type="STRING" id="4072.A0A2G2ZIB6"/>
<sequence length="115" mass="12952">MSSWMSSNKNDKSVKDLVMLLFETALLTLNFSLDDPNTFGNKIHRMLKLGLNIDKDGGVDDVDMLALEDPEVELRMKLIPLSNRQKAKDPSSIISGMELLLIFRNLIVLTFPQST</sequence>
<reference evidence="3 4" key="2">
    <citation type="journal article" date="2017" name="Genome Biol.">
        <title>New reference genome sequences of hot pepper reveal the massive evolution of plant disease-resistance genes by retroduplication.</title>
        <authorList>
            <person name="Kim S."/>
            <person name="Park J."/>
            <person name="Yeom S.I."/>
            <person name="Kim Y.M."/>
            <person name="Seo E."/>
            <person name="Kim K.T."/>
            <person name="Kim M.S."/>
            <person name="Lee J.M."/>
            <person name="Cheong K."/>
            <person name="Shin H.S."/>
            <person name="Kim S.B."/>
            <person name="Han K."/>
            <person name="Lee J."/>
            <person name="Park M."/>
            <person name="Lee H.A."/>
            <person name="Lee H.Y."/>
            <person name="Lee Y."/>
            <person name="Oh S."/>
            <person name="Lee J.H."/>
            <person name="Choi E."/>
            <person name="Choi E."/>
            <person name="Lee S.E."/>
            <person name="Jeon J."/>
            <person name="Kim H."/>
            <person name="Choi G."/>
            <person name="Song H."/>
            <person name="Lee J."/>
            <person name="Lee S.C."/>
            <person name="Kwon J.K."/>
            <person name="Lee H.Y."/>
            <person name="Koo N."/>
            <person name="Hong Y."/>
            <person name="Kim R.W."/>
            <person name="Kang W.H."/>
            <person name="Huh J.H."/>
            <person name="Kang B.C."/>
            <person name="Yang T.J."/>
            <person name="Lee Y.H."/>
            <person name="Bennetzen J.L."/>
            <person name="Choi D."/>
        </authorList>
    </citation>
    <scope>NUCLEOTIDE SEQUENCE [LARGE SCALE GENOMIC DNA]</scope>
    <source>
        <strain evidence="4">cv. CM334</strain>
    </source>
</reference>
<keyword evidence="2" id="KW-0143">Chaperone</keyword>
<dbReference type="GO" id="GO:0140662">
    <property type="term" value="F:ATP-dependent protein folding chaperone"/>
    <property type="evidence" value="ECO:0007669"/>
    <property type="project" value="InterPro"/>
</dbReference>
<keyword evidence="4" id="KW-1185">Reference proteome</keyword>
<dbReference type="InterPro" id="IPR001404">
    <property type="entry name" value="Hsp90_fam"/>
</dbReference>
<dbReference type="EMBL" id="AYRZ02000005">
    <property type="protein sequence ID" value="PHT81730.1"/>
    <property type="molecule type" value="Genomic_DNA"/>
</dbReference>
<comment type="similarity">
    <text evidence="1">Belongs to the heat shock protein 90 family.</text>
</comment>
<proteinExistence type="inferred from homology"/>
<name>A0A2G2ZIB6_CAPAN</name>
<evidence type="ECO:0000256" key="2">
    <source>
        <dbReference type="ARBA" id="ARBA00023186"/>
    </source>
</evidence>
<dbReference type="Pfam" id="PF00183">
    <property type="entry name" value="HSP90"/>
    <property type="match status" value="1"/>
</dbReference>
<dbReference type="AlphaFoldDB" id="A0A2G2ZIB6"/>
<dbReference type="Gramene" id="PHT81730">
    <property type="protein sequence ID" value="PHT81730"/>
    <property type="gene ID" value="T459_14745"/>
</dbReference>
<accession>A0A2G2ZIB6</accession>
<dbReference type="GO" id="GO:0016887">
    <property type="term" value="F:ATP hydrolysis activity"/>
    <property type="evidence" value="ECO:0007669"/>
    <property type="project" value="InterPro"/>
</dbReference>
<evidence type="ECO:0000313" key="4">
    <source>
        <dbReference type="Proteomes" id="UP000222542"/>
    </source>
</evidence>
<dbReference type="Gene3D" id="1.20.120.790">
    <property type="entry name" value="Heat shock protein 90, C-terminal domain"/>
    <property type="match status" value="1"/>
</dbReference>
<dbReference type="SUPFAM" id="SSF110942">
    <property type="entry name" value="HSP90 C-terminal domain"/>
    <property type="match status" value="1"/>
</dbReference>
<dbReference type="GO" id="GO:0051082">
    <property type="term" value="F:unfolded protein binding"/>
    <property type="evidence" value="ECO:0007669"/>
    <property type="project" value="InterPro"/>
</dbReference>
<protein>
    <submittedName>
        <fullName evidence="3">Uncharacterized protein</fullName>
    </submittedName>
</protein>
<gene>
    <name evidence="3" type="ORF">T459_14745</name>
</gene>
<comment type="caution">
    <text evidence="3">The sequence shown here is derived from an EMBL/GenBank/DDBJ whole genome shotgun (WGS) entry which is preliminary data.</text>
</comment>
<dbReference type="Proteomes" id="UP000222542">
    <property type="component" value="Unassembled WGS sequence"/>
</dbReference>
<dbReference type="GO" id="GO:0005524">
    <property type="term" value="F:ATP binding"/>
    <property type="evidence" value="ECO:0007669"/>
    <property type="project" value="InterPro"/>
</dbReference>
<evidence type="ECO:0000256" key="1">
    <source>
        <dbReference type="ARBA" id="ARBA00008239"/>
    </source>
</evidence>
<evidence type="ECO:0000313" key="3">
    <source>
        <dbReference type="EMBL" id="PHT81730.1"/>
    </source>
</evidence>
<organism evidence="3 4">
    <name type="scientific">Capsicum annuum</name>
    <name type="common">Capsicum pepper</name>
    <dbReference type="NCBI Taxonomy" id="4072"/>
    <lineage>
        <taxon>Eukaryota</taxon>
        <taxon>Viridiplantae</taxon>
        <taxon>Streptophyta</taxon>
        <taxon>Embryophyta</taxon>
        <taxon>Tracheophyta</taxon>
        <taxon>Spermatophyta</taxon>
        <taxon>Magnoliopsida</taxon>
        <taxon>eudicotyledons</taxon>
        <taxon>Gunneridae</taxon>
        <taxon>Pentapetalae</taxon>
        <taxon>asterids</taxon>
        <taxon>lamiids</taxon>
        <taxon>Solanales</taxon>
        <taxon>Solanaceae</taxon>
        <taxon>Solanoideae</taxon>
        <taxon>Capsiceae</taxon>
        <taxon>Capsicum</taxon>
    </lineage>
</organism>
<reference evidence="3 4" key="1">
    <citation type="journal article" date="2014" name="Nat. Genet.">
        <title>Genome sequence of the hot pepper provides insights into the evolution of pungency in Capsicum species.</title>
        <authorList>
            <person name="Kim S."/>
            <person name="Park M."/>
            <person name="Yeom S.I."/>
            <person name="Kim Y.M."/>
            <person name="Lee J.M."/>
            <person name="Lee H.A."/>
            <person name="Seo E."/>
            <person name="Choi J."/>
            <person name="Cheong K."/>
            <person name="Kim K.T."/>
            <person name="Jung K."/>
            <person name="Lee G.W."/>
            <person name="Oh S.K."/>
            <person name="Bae C."/>
            <person name="Kim S.B."/>
            <person name="Lee H.Y."/>
            <person name="Kim S.Y."/>
            <person name="Kim M.S."/>
            <person name="Kang B.C."/>
            <person name="Jo Y.D."/>
            <person name="Yang H.B."/>
            <person name="Jeong H.J."/>
            <person name="Kang W.H."/>
            <person name="Kwon J.K."/>
            <person name="Shin C."/>
            <person name="Lim J.Y."/>
            <person name="Park J.H."/>
            <person name="Huh J.H."/>
            <person name="Kim J.S."/>
            <person name="Kim B.D."/>
            <person name="Cohen O."/>
            <person name="Paran I."/>
            <person name="Suh M.C."/>
            <person name="Lee S.B."/>
            <person name="Kim Y.K."/>
            <person name="Shin Y."/>
            <person name="Noh S.J."/>
            <person name="Park J."/>
            <person name="Seo Y.S."/>
            <person name="Kwon S.Y."/>
            <person name="Kim H.A."/>
            <person name="Park J.M."/>
            <person name="Kim H.J."/>
            <person name="Choi S.B."/>
            <person name="Bosland P.W."/>
            <person name="Reeves G."/>
            <person name="Jo S.H."/>
            <person name="Lee B.W."/>
            <person name="Cho H.T."/>
            <person name="Choi H.S."/>
            <person name="Lee M.S."/>
            <person name="Yu Y."/>
            <person name="Do Choi Y."/>
            <person name="Park B.S."/>
            <person name="van Deynze A."/>
            <person name="Ashrafi H."/>
            <person name="Hill T."/>
            <person name="Kim W.T."/>
            <person name="Pai H.S."/>
            <person name="Ahn H.K."/>
            <person name="Yeam I."/>
            <person name="Giovannoni J.J."/>
            <person name="Rose J.K."/>
            <person name="Sorensen I."/>
            <person name="Lee S.J."/>
            <person name="Kim R.W."/>
            <person name="Choi I.Y."/>
            <person name="Choi B.S."/>
            <person name="Lim J.S."/>
            <person name="Lee Y.H."/>
            <person name="Choi D."/>
        </authorList>
    </citation>
    <scope>NUCLEOTIDE SEQUENCE [LARGE SCALE GENOMIC DNA]</scope>
    <source>
        <strain evidence="4">cv. CM334</strain>
    </source>
</reference>
<dbReference type="SMR" id="A0A2G2ZIB6"/>
<dbReference type="InterPro" id="IPR037196">
    <property type="entry name" value="HSP90_C"/>
</dbReference>